<evidence type="ECO:0000313" key="3">
    <source>
        <dbReference type="Proteomes" id="UP000314982"/>
    </source>
</evidence>
<dbReference type="Ensembl" id="ENSHHUT00000001701.1">
    <property type="protein sequence ID" value="ENSHHUP00000001646.1"/>
    <property type="gene ID" value="ENSHHUG00000001101.1"/>
</dbReference>
<reference evidence="2" key="2">
    <citation type="submission" date="2025-08" db="UniProtKB">
        <authorList>
            <consortium name="Ensembl"/>
        </authorList>
    </citation>
    <scope>IDENTIFICATION</scope>
</reference>
<dbReference type="Pfam" id="PF14910">
    <property type="entry name" value="MMS22L_N"/>
    <property type="match status" value="1"/>
</dbReference>
<dbReference type="InterPro" id="IPR029425">
    <property type="entry name" value="MMS22L_N"/>
</dbReference>
<protein>
    <recommendedName>
        <fullName evidence="1">Protein MMS22-like N-terminal domain-containing protein</fullName>
    </recommendedName>
</protein>
<keyword evidence="3" id="KW-1185">Reference proteome</keyword>
<evidence type="ECO:0000313" key="2">
    <source>
        <dbReference type="Ensembl" id="ENSHHUP00000001646.1"/>
    </source>
</evidence>
<feature type="domain" description="Protein MMS22-like N-terminal" evidence="1">
    <location>
        <begin position="28"/>
        <end position="111"/>
    </location>
</feature>
<evidence type="ECO:0000259" key="1">
    <source>
        <dbReference type="Pfam" id="PF14910"/>
    </source>
</evidence>
<dbReference type="PANTHER" id="PTHR28547">
    <property type="entry name" value="PROTEIN MMS22-LIKE"/>
    <property type="match status" value="1"/>
</dbReference>
<dbReference type="Proteomes" id="UP000314982">
    <property type="component" value="Unassembled WGS sequence"/>
</dbReference>
<dbReference type="PANTHER" id="PTHR28547:SF1">
    <property type="entry name" value="PROTEIN MMS22-LIKE"/>
    <property type="match status" value="1"/>
</dbReference>
<dbReference type="GO" id="GO:0000724">
    <property type="term" value="P:double-strand break repair via homologous recombination"/>
    <property type="evidence" value="ECO:0007669"/>
    <property type="project" value="InterPro"/>
</dbReference>
<dbReference type="GO" id="GO:0031297">
    <property type="term" value="P:replication fork processing"/>
    <property type="evidence" value="ECO:0007669"/>
    <property type="project" value="InterPro"/>
</dbReference>
<dbReference type="InterPro" id="IPR042320">
    <property type="entry name" value="MMS22-like"/>
</dbReference>
<accession>A0A4W5JPF0</accession>
<name>A0A4W5JPF0_9TELE</name>
<proteinExistence type="predicted"/>
<reference evidence="2" key="3">
    <citation type="submission" date="2025-09" db="UniProtKB">
        <authorList>
            <consortium name="Ensembl"/>
        </authorList>
    </citation>
    <scope>IDENTIFICATION</scope>
</reference>
<sequence length="121" mass="13821">KKVEAGVVRLVLSVYYRSTTFVFVCLTFAGQVVYAHQFVNLTGENLTNNSLFEEHLCNLLSDLTGLAMGKYSNVRPTEALTSHHYHCTCTKELWILLIHLLEHRSKVLHTQVNTHTHSHLM</sequence>
<dbReference type="GO" id="GO:0043596">
    <property type="term" value="C:nuclear replication fork"/>
    <property type="evidence" value="ECO:0007669"/>
    <property type="project" value="TreeGrafter"/>
</dbReference>
<reference evidence="3" key="1">
    <citation type="submission" date="2018-06" db="EMBL/GenBank/DDBJ databases">
        <title>Genome assembly of Danube salmon.</title>
        <authorList>
            <person name="Macqueen D.J."/>
            <person name="Gundappa M.K."/>
        </authorList>
    </citation>
    <scope>NUCLEOTIDE SEQUENCE [LARGE SCALE GENOMIC DNA]</scope>
</reference>
<dbReference type="STRING" id="62062.ENSHHUP00000001646"/>
<dbReference type="AlphaFoldDB" id="A0A4W5JPF0"/>
<organism evidence="2 3">
    <name type="scientific">Hucho hucho</name>
    <name type="common">huchen</name>
    <dbReference type="NCBI Taxonomy" id="62062"/>
    <lineage>
        <taxon>Eukaryota</taxon>
        <taxon>Metazoa</taxon>
        <taxon>Chordata</taxon>
        <taxon>Craniata</taxon>
        <taxon>Vertebrata</taxon>
        <taxon>Euteleostomi</taxon>
        <taxon>Actinopterygii</taxon>
        <taxon>Neopterygii</taxon>
        <taxon>Teleostei</taxon>
        <taxon>Protacanthopterygii</taxon>
        <taxon>Salmoniformes</taxon>
        <taxon>Salmonidae</taxon>
        <taxon>Salmoninae</taxon>
        <taxon>Hucho</taxon>
    </lineage>
</organism>